<name>A0A1S6HX50_9GAMM</name>
<dbReference type="RefSeq" id="WP_077754853.1">
    <property type="nucleotide sequence ID" value="NZ_CP014782.1"/>
</dbReference>
<dbReference type="KEGG" id="spsw:Sps_04924"/>
<dbReference type="OrthoDB" id="6269414at2"/>
<proteinExistence type="predicted"/>
<accession>A0A1S6HX50</accession>
<organism evidence="1 2">
    <name type="scientific">Shewanella psychrophila</name>
    <dbReference type="NCBI Taxonomy" id="225848"/>
    <lineage>
        <taxon>Bacteria</taxon>
        <taxon>Pseudomonadati</taxon>
        <taxon>Pseudomonadota</taxon>
        <taxon>Gammaproteobacteria</taxon>
        <taxon>Alteromonadales</taxon>
        <taxon>Shewanellaceae</taxon>
        <taxon>Shewanella</taxon>
    </lineage>
</organism>
<keyword evidence="2" id="KW-1185">Reference proteome</keyword>
<evidence type="ECO:0000313" key="1">
    <source>
        <dbReference type="EMBL" id="AQS40004.1"/>
    </source>
</evidence>
<sequence>MAISLGTTNLEPQLSSGGTIVKVAQLAKEQQKAEGEIALQLIEAASPAPQSAPVGNSGHNINITA</sequence>
<gene>
    <name evidence="1" type="ORF">Sps_04924</name>
</gene>
<protein>
    <submittedName>
        <fullName evidence="1">Uncharacterized protein</fullName>
    </submittedName>
</protein>
<dbReference type="Proteomes" id="UP000189545">
    <property type="component" value="Chromosome"/>
</dbReference>
<dbReference type="EMBL" id="CP014782">
    <property type="protein sequence ID" value="AQS40004.1"/>
    <property type="molecule type" value="Genomic_DNA"/>
</dbReference>
<reference evidence="1 2" key="1">
    <citation type="submission" date="2016-03" db="EMBL/GenBank/DDBJ databases">
        <title>Complete genome sequence of Shewanella psychrophila WP2, a deep sea bacterium isolated from west Pacific sediment.</title>
        <authorList>
            <person name="Xu G."/>
            <person name="Jian H."/>
        </authorList>
    </citation>
    <scope>NUCLEOTIDE SEQUENCE [LARGE SCALE GENOMIC DNA]</scope>
    <source>
        <strain evidence="1 2">WP2</strain>
    </source>
</reference>
<dbReference type="AlphaFoldDB" id="A0A1S6HX50"/>
<evidence type="ECO:0000313" key="2">
    <source>
        <dbReference type="Proteomes" id="UP000189545"/>
    </source>
</evidence>